<feature type="transmembrane region" description="Helical" evidence="1">
    <location>
        <begin position="7"/>
        <end position="26"/>
    </location>
</feature>
<evidence type="ECO:0000256" key="1">
    <source>
        <dbReference type="SAM" id="Phobius"/>
    </source>
</evidence>
<feature type="transmembrane region" description="Helical" evidence="1">
    <location>
        <begin position="58"/>
        <end position="82"/>
    </location>
</feature>
<dbReference type="Proteomes" id="UP001589813">
    <property type="component" value="Unassembled WGS sequence"/>
</dbReference>
<proteinExistence type="predicted"/>
<organism evidence="2 3">
    <name type="scientific">Rheinheimera tilapiae</name>
    <dbReference type="NCBI Taxonomy" id="875043"/>
    <lineage>
        <taxon>Bacteria</taxon>
        <taxon>Pseudomonadati</taxon>
        <taxon>Pseudomonadota</taxon>
        <taxon>Gammaproteobacteria</taxon>
        <taxon>Chromatiales</taxon>
        <taxon>Chromatiaceae</taxon>
        <taxon>Rheinheimera</taxon>
    </lineage>
</organism>
<dbReference type="NCBIfam" id="NF047765">
    <property type="entry name" value="LIC_13387_fam"/>
    <property type="match status" value="1"/>
</dbReference>
<name>A0ABV6B7M6_9GAMM</name>
<evidence type="ECO:0000313" key="3">
    <source>
        <dbReference type="Proteomes" id="UP001589813"/>
    </source>
</evidence>
<evidence type="ECO:0000313" key="2">
    <source>
        <dbReference type="EMBL" id="MFC0046871.1"/>
    </source>
</evidence>
<reference evidence="2 3" key="1">
    <citation type="submission" date="2024-09" db="EMBL/GenBank/DDBJ databases">
        <authorList>
            <person name="Sun Q."/>
            <person name="Mori K."/>
        </authorList>
    </citation>
    <scope>NUCLEOTIDE SEQUENCE [LARGE SCALE GENOMIC DNA]</scope>
    <source>
        <strain evidence="2 3">KCTC 23315</strain>
    </source>
</reference>
<keyword evidence="1" id="KW-0472">Membrane</keyword>
<comment type="caution">
    <text evidence="2">The sequence shown here is derived from an EMBL/GenBank/DDBJ whole genome shotgun (WGS) entry which is preliminary data.</text>
</comment>
<keyword evidence="3" id="KW-1185">Reference proteome</keyword>
<keyword evidence="1" id="KW-1133">Transmembrane helix</keyword>
<feature type="transmembrane region" description="Helical" evidence="1">
    <location>
        <begin position="116"/>
        <end position="136"/>
    </location>
</feature>
<dbReference type="EMBL" id="JBHLXP010000001">
    <property type="protein sequence ID" value="MFC0046871.1"/>
    <property type="molecule type" value="Genomic_DNA"/>
</dbReference>
<protein>
    <recommendedName>
        <fullName evidence="4">DUF1304 domain-containing protein</fullName>
    </recommendedName>
</protein>
<keyword evidence="1" id="KW-0812">Transmembrane</keyword>
<dbReference type="RefSeq" id="WP_377239516.1">
    <property type="nucleotide sequence ID" value="NZ_JBHLXP010000001.1"/>
</dbReference>
<sequence length="139" mass="15392">MTEISAVLIASSACLVLMLGAIHLFYTFVGSKLHPRDAELKTRLDQAPLILTRETNMWAAWLGFNASHSVGALLFGALYGYLALMQSELLLQSGFLLALGLITLTGYVFLAKCYWFSIPFRGFLLAFVLYASAIIFEFI</sequence>
<dbReference type="InterPro" id="IPR058068">
    <property type="entry name" value="LIC_13387-like"/>
</dbReference>
<gene>
    <name evidence="2" type="ORF">ACFFJP_01045</name>
</gene>
<accession>A0ABV6B7M6</accession>
<feature type="transmembrane region" description="Helical" evidence="1">
    <location>
        <begin position="89"/>
        <end position="110"/>
    </location>
</feature>
<evidence type="ECO:0008006" key="4">
    <source>
        <dbReference type="Google" id="ProtNLM"/>
    </source>
</evidence>